<organism evidence="3 4">
    <name type="scientific">Colletotrichum spinosum</name>
    <dbReference type="NCBI Taxonomy" id="1347390"/>
    <lineage>
        <taxon>Eukaryota</taxon>
        <taxon>Fungi</taxon>
        <taxon>Dikarya</taxon>
        <taxon>Ascomycota</taxon>
        <taxon>Pezizomycotina</taxon>
        <taxon>Sordariomycetes</taxon>
        <taxon>Hypocreomycetidae</taxon>
        <taxon>Glomerellales</taxon>
        <taxon>Glomerellaceae</taxon>
        <taxon>Colletotrichum</taxon>
        <taxon>Colletotrichum orbiculare species complex</taxon>
    </lineage>
</organism>
<feature type="region of interest" description="Disordered" evidence="1">
    <location>
        <begin position="1"/>
        <end position="24"/>
    </location>
</feature>
<feature type="compositionally biased region" description="Low complexity" evidence="1">
    <location>
        <begin position="1"/>
        <end position="10"/>
    </location>
</feature>
<dbReference type="Pfam" id="PF16015">
    <property type="entry name" value="Promethin"/>
    <property type="match status" value="1"/>
</dbReference>
<evidence type="ECO:0000256" key="1">
    <source>
        <dbReference type="SAM" id="MobiDB-lite"/>
    </source>
</evidence>
<dbReference type="AlphaFoldDB" id="A0A4R8PVW3"/>
<feature type="transmembrane region" description="Helical" evidence="2">
    <location>
        <begin position="147"/>
        <end position="168"/>
    </location>
</feature>
<sequence>MSDSPSPTTTPDEDRTPEEHHDGLFPLREINRSKMSSTSDYNTTDLKTAAKDNAAGVYAYGQRQVNRVVSFDTRQKAYDNIYQFAQERPLFFAFLLAQVVFSSLPILVFSTFAISTVLFALGAAVIFALFWVGVALFILVPTLFFTCSIAILVWVWAAGSFLLAQWLYNMSPISAKGSVEVDTPNGQKLVVAKQEDGVHVRSEHE</sequence>
<dbReference type="Proteomes" id="UP000295083">
    <property type="component" value="Unassembled WGS sequence"/>
</dbReference>
<evidence type="ECO:0000313" key="4">
    <source>
        <dbReference type="Proteomes" id="UP000295083"/>
    </source>
</evidence>
<keyword evidence="4" id="KW-1185">Reference proteome</keyword>
<feature type="transmembrane region" description="Helical" evidence="2">
    <location>
        <begin position="118"/>
        <end position="140"/>
    </location>
</feature>
<keyword evidence="2" id="KW-1133">Transmembrane helix</keyword>
<accession>A0A4R8PVW3</accession>
<gene>
    <name evidence="3" type="ORF">C8035_v003533</name>
</gene>
<name>A0A4R8PVW3_9PEZI</name>
<dbReference type="EMBL" id="QAPG01000155">
    <property type="protein sequence ID" value="TDZ29981.1"/>
    <property type="molecule type" value="Genomic_DNA"/>
</dbReference>
<protein>
    <submittedName>
        <fullName evidence="3">Uncharacterized protein</fullName>
    </submittedName>
</protein>
<feature type="transmembrane region" description="Helical" evidence="2">
    <location>
        <begin position="90"/>
        <end position="112"/>
    </location>
</feature>
<feature type="compositionally biased region" description="Basic and acidic residues" evidence="1">
    <location>
        <begin position="12"/>
        <end position="23"/>
    </location>
</feature>
<evidence type="ECO:0000256" key="2">
    <source>
        <dbReference type="SAM" id="Phobius"/>
    </source>
</evidence>
<comment type="caution">
    <text evidence="3">The sequence shown here is derived from an EMBL/GenBank/DDBJ whole genome shotgun (WGS) entry which is preliminary data.</text>
</comment>
<evidence type="ECO:0000313" key="3">
    <source>
        <dbReference type="EMBL" id="TDZ29981.1"/>
    </source>
</evidence>
<keyword evidence="2" id="KW-0472">Membrane</keyword>
<keyword evidence="2" id="KW-0812">Transmembrane</keyword>
<proteinExistence type="predicted"/>
<reference evidence="3 4" key="1">
    <citation type="submission" date="2018-11" db="EMBL/GenBank/DDBJ databases">
        <title>Genome sequence and assembly of Colletotrichum spinosum.</title>
        <authorList>
            <person name="Gan P."/>
            <person name="Shirasu K."/>
        </authorList>
    </citation>
    <scope>NUCLEOTIDE SEQUENCE [LARGE SCALE GENOMIC DNA]</scope>
    <source>
        <strain evidence="3 4">CBS 515.97</strain>
    </source>
</reference>